<reference evidence="2" key="1">
    <citation type="journal article" date="2023" name="Nat. Plants">
        <title>Single-cell RNA sequencing provides a high-resolution roadmap for understanding the multicellular compartmentation of specialized metabolism.</title>
        <authorList>
            <person name="Sun S."/>
            <person name="Shen X."/>
            <person name="Li Y."/>
            <person name="Li Y."/>
            <person name="Wang S."/>
            <person name="Li R."/>
            <person name="Zhang H."/>
            <person name="Shen G."/>
            <person name="Guo B."/>
            <person name="Wei J."/>
            <person name="Xu J."/>
            <person name="St-Pierre B."/>
            <person name="Chen S."/>
            <person name="Sun C."/>
        </authorList>
    </citation>
    <scope>NUCLEOTIDE SEQUENCE [LARGE SCALE GENOMIC DNA]</scope>
</reference>
<gene>
    <name evidence="1" type="ORF">M9H77_13142</name>
</gene>
<dbReference type="EMBL" id="CM044703">
    <property type="protein sequence ID" value="KAI5672778.1"/>
    <property type="molecule type" value="Genomic_DNA"/>
</dbReference>
<evidence type="ECO:0000313" key="1">
    <source>
        <dbReference type="EMBL" id="KAI5672778.1"/>
    </source>
</evidence>
<organism evidence="1 2">
    <name type="scientific">Catharanthus roseus</name>
    <name type="common">Madagascar periwinkle</name>
    <name type="synonym">Vinca rosea</name>
    <dbReference type="NCBI Taxonomy" id="4058"/>
    <lineage>
        <taxon>Eukaryota</taxon>
        <taxon>Viridiplantae</taxon>
        <taxon>Streptophyta</taxon>
        <taxon>Embryophyta</taxon>
        <taxon>Tracheophyta</taxon>
        <taxon>Spermatophyta</taxon>
        <taxon>Magnoliopsida</taxon>
        <taxon>eudicotyledons</taxon>
        <taxon>Gunneridae</taxon>
        <taxon>Pentapetalae</taxon>
        <taxon>asterids</taxon>
        <taxon>lamiids</taxon>
        <taxon>Gentianales</taxon>
        <taxon>Apocynaceae</taxon>
        <taxon>Rauvolfioideae</taxon>
        <taxon>Vinceae</taxon>
        <taxon>Catharanthinae</taxon>
        <taxon>Catharanthus</taxon>
    </lineage>
</organism>
<dbReference type="Proteomes" id="UP001060085">
    <property type="component" value="Linkage Group LG03"/>
</dbReference>
<proteinExistence type="predicted"/>
<accession>A0ACC0BJI4</accession>
<name>A0ACC0BJI4_CATRO</name>
<comment type="caution">
    <text evidence="1">The sequence shown here is derived from an EMBL/GenBank/DDBJ whole genome shotgun (WGS) entry which is preliminary data.</text>
</comment>
<evidence type="ECO:0000313" key="2">
    <source>
        <dbReference type="Proteomes" id="UP001060085"/>
    </source>
</evidence>
<keyword evidence="2" id="KW-1185">Reference proteome</keyword>
<protein>
    <submittedName>
        <fullName evidence="1">Uncharacterized protein</fullName>
    </submittedName>
</protein>
<sequence>MSQPIPVDILSDDDECGYLNTSDPSATGKEAVCIDLSTPVESYSKKKPRISEPNDLNPSTTMVFIIDDDPTPLKHSFGSASTASMVAETPPISSHCSKLKEASITKCSRGSFVVSSIPSIVEETPISELSKAEVRIVKCANSSRPQSQLFFDSDPKSSENRLIHLGSDNESKNLSKSETWKHVETTAVALDMTKEPDFSIKFAESTFSFGETSERHFSACSSPHPNLLIDDTSQACGLVDEESNRLDLVDNITGSKGQTKGKENLKRRAVDAKENGRMSKEERLRLKEEKRQQREQEKLQKAAQKAEAAEMKKVQKEKQKWEKGKFALKSIVAEIDTKVVEVGSIGGHLLTRFAEKGLSFRIKSNPIERSIVWTMTVPEELSQMSSSEEFEIPYVLLVYEAEEFCNLVASATVMEQVSRVQHHHPHRTICFLTNRLMAYVNKREQSQYKDHSNCIGWKRPPIEEALAKLTTHFVGVHSRLCVDEAELAEHVTGLTCSLASCQFRKKLTRLSVNANGSLVPKDCADRNLIKKNLWLKALVAIPKVQPRFAIAIWKKYPTMKSLLSVYMDPSKSVHEKEFLLKDLTTEGLLGDDRRVGEICSKRVYRILMAQCGSIRTEDVENGADFFRLQT</sequence>